<dbReference type="PANTHER" id="PTHR43077">
    <property type="entry name" value="TRANSPORT PERMEASE YVFS-RELATED"/>
    <property type="match status" value="1"/>
</dbReference>
<sequence>MLLNLIGKDLKRALRDRKSLLILLLMPAVLITILGFSIGRLLDNEDGWMAHSTIGIVNLDNAQEGREKIINTISQLAGEEGSFDIEEIKENMKSFDFEEILLEDIFGSETLSKFLSYEILGEEEALNLLEKEELSAVIIIPEDFTYYTMMNLASPFIYRQQIQVLKSKNNSFTGNIVEEIMTGFTNVLSSGIIAKSSLFEIGAEMGIGDKLQTEIGTLLEGILSQSSTIKLQTENRNAMKSVNGMQYYSVGQAMMFVLYVAGYGAKYAFDEKYYHTYERLRISNVTKGQILMSRGITTFLIAFMQIVILIIYSSLIFSISWGEPLNVLALTISIALAVGGISAFLTAINYKIGNTKISNMFENIIIMIFASLGGSFFPIKGAPLLEKIGSLTPNGTAINGYIKLMQGYGIGEIIGSLTVLISIFIGSLVLAVIILKQGEVA</sequence>
<dbReference type="Proteomes" id="UP000779508">
    <property type="component" value="Unassembled WGS sequence"/>
</dbReference>
<dbReference type="InterPro" id="IPR013525">
    <property type="entry name" value="ABC2_TM"/>
</dbReference>
<evidence type="ECO:0000256" key="5">
    <source>
        <dbReference type="SAM" id="Phobius"/>
    </source>
</evidence>
<feature type="transmembrane region" description="Helical" evidence="5">
    <location>
        <begin position="299"/>
        <end position="321"/>
    </location>
</feature>
<keyword evidence="4 5" id="KW-0472">Membrane</keyword>
<evidence type="ECO:0000256" key="2">
    <source>
        <dbReference type="ARBA" id="ARBA00022692"/>
    </source>
</evidence>
<dbReference type="Pfam" id="PF12698">
    <property type="entry name" value="ABC2_membrane_3"/>
    <property type="match status" value="1"/>
</dbReference>
<accession>A0ABS6G263</accession>
<proteinExistence type="predicted"/>
<organism evidence="7 8">
    <name type="scientific">Alkaliphilus flagellatus</name>
    <dbReference type="NCBI Taxonomy" id="2841507"/>
    <lineage>
        <taxon>Bacteria</taxon>
        <taxon>Bacillati</taxon>
        <taxon>Bacillota</taxon>
        <taxon>Clostridia</taxon>
        <taxon>Peptostreptococcales</taxon>
        <taxon>Natronincolaceae</taxon>
        <taxon>Alkaliphilus</taxon>
    </lineage>
</organism>
<feature type="transmembrane region" description="Helical" evidence="5">
    <location>
        <begin position="360"/>
        <end position="379"/>
    </location>
</feature>
<evidence type="ECO:0000313" key="8">
    <source>
        <dbReference type="Proteomes" id="UP000779508"/>
    </source>
</evidence>
<name>A0ABS6G263_9FIRM</name>
<dbReference type="RefSeq" id="WP_216416453.1">
    <property type="nucleotide sequence ID" value="NZ_JAHLQK010000003.1"/>
</dbReference>
<evidence type="ECO:0000256" key="4">
    <source>
        <dbReference type="ARBA" id="ARBA00023136"/>
    </source>
</evidence>
<keyword evidence="3 5" id="KW-1133">Transmembrane helix</keyword>
<gene>
    <name evidence="7" type="ORF">KQI88_09075</name>
</gene>
<evidence type="ECO:0000259" key="6">
    <source>
        <dbReference type="Pfam" id="PF12698"/>
    </source>
</evidence>
<dbReference type="PANTHER" id="PTHR43077:SF10">
    <property type="entry name" value="TRANSPORT PERMEASE PROTEIN"/>
    <property type="match status" value="1"/>
</dbReference>
<dbReference type="EMBL" id="JAHLQK010000003">
    <property type="protein sequence ID" value="MBU5676568.1"/>
    <property type="molecule type" value="Genomic_DNA"/>
</dbReference>
<comment type="caution">
    <text evidence="7">The sequence shown here is derived from an EMBL/GenBank/DDBJ whole genome shotgun (WGS) entry which is preliminary data.</text>
</comment>
<comment type="subcellular location">
    <subcellularLocation>
        <location evidence="1">Membrane</location>
        <topology evidence="1">Multi-pass membrane protein</topology>
    </subcellularLocation>
</comment>
<protein>
    <submittedName>
        <fullName evidence="7">ABC transporter permease</fullName>
    </submittedName>
</protein>
<dbReference type="InterPro" id="IPR051328">
    <property type="entry name" value="T7SS_ABC-Transporter"/>
</dbReference>
<keyword evidence="2 5" id="KW-0812">Transmembrane</keyword>
<reference evidence="7 8" key="1">
    <citation type="submission" date="2021-06" db="EMBL/GenBank/DDBJ databases">
        <authorList>
            <person name="Sun Q."/>
            <person name="Li D."/>
        </authorList>
    </citation>
    <scope>NUCLEOTIDE SEQUENCE [LARGE SCALE GENOMIC DNA]</scope>
    <source>
        <strain evidence="7 8">MSJ-5</strain>
    </source>
</reference>
<evidence type="ECO:0000256" key="1">
    <source>
        <dbReference type="ARBA" id="ARBA00004141"/>
    </source>
</evidence>
<evidence type="ECO:0000313" key="7">
    <source>
        <dbReference type="EMBL" id="MBU5676568.1"/>
    </source>
</evidence>
<keyword evidence="8" id="KW-1185">Reference proteome</keyword>
<feature type="transmembrane region" description="Helical" evidence="5">
    <location>
        <begin position="413"/>
        <end position="435"/>
    </location>
</feature>
<feature type="transmembrane region" description="Helical" evidence="5">
    <location>
        <begin position="327"/>
        <end position="348"/>
    </location>
</feature>
<feature type="transmembrane region" description="Helical" evidence="5">
    <location>
        <begin position="247"/>
        <end position="269"/>
    </location>
</feature>
<evidence type="ECO:0000256" key="3">
    <source>
        <dbReference type="ARBA" id="ARBA00022989"/>
    </source>
</evidence>
<feature type="domain" description="ABC-2 type transporter transmembrane" evidence="6">
    <location>
        <begin position="18"/>
        <end position="433"/>
    </location>
</feature>
<feature type="transmembrane region" description="Helical" evidence="5">
    <location>
        <begin position="20"/>
        <end position="42"/>
    </location>
</feature>